<evidence type="ECO:0000313" key="3">
    <source>
        <dbReference type="Proteomes" id="UP000184267"/>
    </source>
</evidence>
<evidence type="ECO:0000313" key="2">
    <source>
        <dbReference type="EMBL" id="OJT01732.1"/>
    </source>
</evidence>
<keyword evidence="3" id="KW-1185">Reference proteome</keyword>
<gene>
    <name evidence="2" type="ORF">TRAPUB_7788</name>
</gene>
<sequence length="213" mass="22670">MSDFVDHKATEIQEVQRPQKITTVPTAPQGSASQSVAPQASGQIQLAQKTISKIGRQFPRSPNLCAPSLAPLPLEARRHAVPPRGRESDRRTARTETIGDSPKQCSPIPRRNTISRRSRLASRATTSLFQNTTDIAAPPGAKMHGRGPAESIITTSRLRSPSSAAIHAPPNAGVANPRTGPPAPRAAAAKLCVHRHVYLCCSDGDSQSDSPES</sequence>
<accession>A0A1M2V2B4</accession>
<name>A0A1M2V2B4_TRAPU</name>
<comment type="caution">
    <text evidence="2">The sequence shown here is derived from an EMBL/GenBank/DDBJ whole genome shotgun (WGS) entry which is preliminary data.</text>
</comment>
<feature type="region of interest" description="Disordered" evidence="1">
    <location>
        <begin position="1"/>
        <end position="43"/>
    </location>
</feature>
<dbReference type="EMBL" id="MNAD01001723">
    <property type="protein sequence ID" value="OJT01732.1"/>
    <property type="molecule type" value="Genomic_DNA"/>
</dbReference>
<feature type="region of interest" description="Disordered" evidence="1">
    <location>
        <begin position="163"/>
        <end position="184"/>
    </location>
</feature>
<proteinExistence type="predicted"/>
<feature type="compositionally biased region" description="Basic and acidic residues" evidence="1">
    <location>
        <begin position="1"/>
        <end position="11"/>
    </location>
</feature>
<feature type="compositionally biased region" description="Basic and acidic residues" evidence="1">
    <location>
        <begin position="84"/>
        <end position="94"/>
    </location>
</feature>
<organism evidence="2 3">
    <name type="scientific">Trametes pubescens</name>
    <name type="common">White-rot fungus</name>
    <dbReference type="NCBI Taxonomy" id="154538"/>
    <lineage>
        <taxon>Eukaryota</taxon>
        <taxon>Fungi</taxon>
        <taxon>Dikarya</taxon>
        <taxon>Basidiomycota</taxon>
        <taxon>Agaricomycotina</taxon>
        <taxon>Agaricomycetes</taxon>
        <taxon>Polyporales</taxon>
        <taxon>Polyporaceae</taxon>
        <taxon>Trametes</taxon>
    </lineage>
</organism>
<dbReference type="AlphaFoldDB" id="A0A1M2V2B4"/>
<feature type="compositionally biased region" description="Polar residues" evidence="1">
    <location>
        <begin position="19"/>
        <end position="43"/>
    </location>
</feature>
<evidence type="ECO:0000256" key="1">
    <source>
        <dbReference type="SAM" id="MobiDB-lite"/>
    </source>
</evidence>
<protein>
    <submittedName>
        <fullName evidence="2">Uncharacterized protein</fullName>
    </submittedName>
</protein>
<dbReference type="Proteomes" id="UP000184267">
    <property type="component" value="Unassembled WGS sequence"/>
</dbReference>
<reference evidence="2 3" key="1">
    <citation type="submission" date="2016-10" db="EMBL/GenBank/DDBJ databases">
        <title>Genome sequence of the basidiomycete white-rot fungus Trametes pubescens.</title>
        <authorList>
            <person name="Makela M.R."/>
            <person name="Granchi Z."/>
            <person name="Peng M."/>
            <person name="De Vries R.P."/>
            <person name="Grigoriev I."/>
            <person name="Riley R."/>
            <person name="Hilden K."/>
        </authorList>
    </citation>
    <scope>NUCLEOTIDE SEQUENCE [LARGE SCALE GENOMIC DNA]</scope>
    <source>
        <strain evidence="2 3">FBCC735</strain>
    </source>
</reference>
<feature type="region of interest" description="Disordered" evidence="1">
    <location>
        <begin position="76"/>
        <end position="110"/>
    </location>
</feature>